<accession>A0ABS8D349</accession>
<reference evidence="5" key="1">
    <citation type="submission" date="2021-10" db="EMBL/GenBank/DDBJ databases">
        <title>The complete genome sequence of Leeia sp. TBRC 13508.</title>
        <authorList>
            <person name="Charoenyingcharoen P."/>
            <person name="Yukphan P."/>
        </authorList>
    </citation>
    <scope>NUCLEOTIDE SEQUENCE</scope>
    <source>
        <strain evidence="5">TBRC 13508</strain>
    </source>
</reference>
<dbReference type="Proteomes" id="UP001165395">
    <property type="component" value="Unassembled WGS sequence"/>
</dbReference>
<keyword evidence="6" id="KW-1185">Reference proteome</keyword>
<dbReference type="InterPro" id="IPR036390">
    <property type="entry name" value="WH_DNA-bd_sf"/>
</dbReference>
<dbReference type="Pfam" id="PF13412">
    <property type="entry name" value="HTH_24"/>
    <property type="match status" value="1"/>
</dbReference>
<dbReference type="Gene3D" id="3.30.70.920">
    <property type="match status" value="1"/>
</dbReference>
<dbReference type="InterPro" id="IPR011991">
    <property type="entry name" value="ArsR-like_HTH"/>
</dbReference>
<dbReference type="InterPro" id="IPR000485">
    <property type="entry name" value="AsnC-type_HTH_dom"/>
</dbReference>
<dbReference type="Gene3D" id="1.10.10.10">
    <property type="entry name" value="Winged helix-like DNA-binding domain superfamily/Winged helix DNA-binding domain"/>
    <property type="match status" value="1"/>
</dbReference>
<evidence type="ECO:0000313" key="5">
    <source>
        <dbReference type="EMBL" id="MCB6182600.1"/>
    </source>
</evidence>
<keyword evidence="1" id="KW-0805">Transcription regulation</keyword>
<evidence type="ECO:0000256" key="1">
    <source>
        <dbReference type="ARBA" id="ARBA00023015"/>
    </source>
</evidence>
<keyword evidence="2" id="KW-0238">DNA-binding</keyword>
<dbReference type="InterPro" id="IPR019888">
    <property type="entry name" value="Tscrpt_reg_AsnC-like"/>
</dbReference>
<dbReference type="PANTHER" id="PTHR30154">
    <property type="entry name" value="LEUCINE-RESPONSIVE REGULATORY PROTEIN"/>
    <property type="match status" value="1"/>
</dbReference>
<protein>
    <submittedName>
        <fullName evidence="5">Lrp/AsnC family transcriptional regulator</fullName>
    </submittedName>
</protein>
<dbReference type="RefSeq" id="WP_227178486.1">
    <property type="nucleotide sequence ID" value="NZ_JAJBZT010000002.1"/>
</dbReference>
<organism evidence="5 6">
    <name type="scientific">Leeia speluncae</name>
    <dbReference type="NCBI Taxonomy" id="2884804"/>
    <lineage>
        <taxon>Bacteria</taxon>
        <taxon>Pseudomonadati</taxon>
        <taxon>Pseudomonadota</taxon>
        <taxon>Betaproteobacteria</taxon>
        <taxon>Neisseriales</taxon>
        <taxon>Leeiaceae</taxon>
        <taxon>Leeia</taxon>
    </lineage>
</organism>
<dbReference type="SUPFAM" id="SSF46785">
    <property type="entry name" value="Winged helix' DNA-binding domain"/>
    <property type="match status" value="1"/>
</dbReference>
<dbReference type="EMBL" id="JAJBZT010000002">
    <property type="protein sequence ID" value="MCB6182600.1"/>
    <property type="molecule type" value="Genomic_DNA"/>
</dbReference>
<evidence type="ECO:0000259" key="4">
    <source>
        <dbReference type="PROSITE" id="PS50956"/>
    </source>
</evidence>
<evidence type="ECO:0000313" key="6">
    <source>
        <dbReference type="Proteomes" id="UP001165395"/>
    </source>
</evidence>
<dbReference type="InterPro" id="IPR019887">
    <property type="entry name" value="Tscrpt_reg_AsnC/Lrp_C"/>
</dbReference>
<proteinExistence type="predicted"/>
<evidence type="ECO:0000256" key="2">
    <source>
        <dbReference type="ARBA" id="ARBA00023125"/>
    </source>
</evidence>
<dbReference type="InterPro" id="IPR011008">
    <property type="entry name" value="Dimeric_a/b-barrel"/>
</dbReference>
<sequence length="160" mass="17969">MENNSQVFDRLDSKILTLMQEDARLTTAELAQKISLSNTPCWRRLKRLEEVGIIEGYHARLNARQLGWGVTAFVHVMLESHHPELGVQFEAAVLALPEVVACHNISGQYDFLLQIVAKDLEGFGEFARNELRRLPGVKELNSSFSLKAVKTEGSLPIPSR</sequence>
<name>A0ABS8D349_9NEIS</name>
<dbReference type="SMART" id="SM00344">
    <property type="entry name" value="HTH_ASNC"/>
    <property type="match status" value="1"/>
</dbReference>
<feature type="domain" description="HTH asnC-type" evidence="4">
    <location>
        <begin position="8"/>
        <end position="69"/>
    </location>
</feature>
<gene>
    <name evidence="5" type="ORF">LIN78_03420</name>
</gene>
<keyword evidence="3" id="KW-0804">Transcription</keyword>
<dbReference type="Pfam" id="PF01037">
    <property type="entry name" value="AsnC_trans_reg"/>
    <property type="match status" value="1"/>
</dbReference>
<dbReference type="CDD" id="cd00090">
    <property type="entry name" value="HTH_ARSR"/>
    <property type="match status" value="1"/>
</dbReference>
<dbReference type="PANTHER" id="PTHR30154:SF34">
    <property type="entry name" value="TRANSCRIPTIONAL REGULATOR AZLB"/>
    <property type="match status" value="1"/>
</dbReference>
<evidence type="ECO:0000256" key="3">
    <source>
        <dbReference type="ARBA" id="ARBA00023163"/>
    </source>
</evidence>
<comment type="caution">
    <text evidence="5">The sequence shown here is derived from an EMBL/GenBank/DDBJ whole genome shotgun (WGS) entry which is preliminary data.</text>
</comment>
<dbReference type="PRINTS" id="PR00033">
    <property type="entry name" value="HTHASNC"/>
</dbReference>
<dbReference type="InterPro" id="IPR036388">
    <property type="entry name" value="WH-like_DNA-bd_sf"/>
</dbReference>
<dbReference type="PROSITE" id="PS50956">
    <property type="entry name" value="HTH_ASNC_2"/>
    <property type="match status" value="1"/>
</dbReference>
<dbReference type="SUPFAM" id="SSF54909">
    <property type="entry name" value="Dimeric alpha+beta barrel"/>
    <property type="match status" value="1"/>
</dbReference>